<accession>A0A7M5V5F8</accession>
<dbReference type="EnsemblMetazoa" id="CLYHEMT006407.1">
    <property type="protein sequence ID" value="CLYHEMP006407.1"/>
    <property type="gene ID" value="CLYHEMG006407"/>
</dbReference>
<reference evidence="2" key="1">
    <citation type="submission" date="2021-01" db="UniProtKB">
        <authorList>
            <consortium name="EnsemblMetazoa"/>
        </authorList>
    </citation>
    <scope>IDENTIFICATION</scope>
</reference>
<evidence type="ECO:0000313" key="2">
    <source>
        <dbReference type="EnsemblMetazoa" id="CLYHEMP006407.1"/>
    </source>
</evidence>
<dbReference type="Proteomes" id="UP000594262">
    <property type="component" value="Unplaced"/>
</dbReference>
<name>A0A7M5V5F8_9CNID</name>
<keyword evidence="1" id="KW-0472">Membrane</keyword>
<keyword evidence="1" id="KW-0812">Transmembrane</keyword>
<dbReference type="AlphaFoldDB" id="A0A7M5V5F8"/>
<sequence length="124" mass="14095">MECHVTNTTCAEELNCDQHVFILSDNSTFPTSCNVKYNDYLCTATYNFTTEYLHNTSLVWEYVTGCVRQPSTAPPTPPTSIYVIVFSYIGGTMVVVLFLVLPAWKLYFMFKARRTGTRTKGGFF</sequence>
<organism evidence="2 3">
    <name type="scientific">Clytia hemisphaerica</name>
    <dbReference type="NCBI Taxonomy" id="252671"/>
    <lineage>
        <taxon>Eukaryota</taxon>
        <taxon>Metazoa</taxon>
        <taxon>Cnidaria</taxon>
        <taxon>Hydrozoa</taxon>
        <taxon>Hydroidolina</taxon>
        <taxon>Leptothecata</taxon>
        <taxon>Obeliida</taxon>
        <taxon>Clytiidae</taxon>
        <taxon>Clytia</taxon>
    </lineage>
</organism>
<keyword evidence="3" id="KW-1185">Reference proteome</keyword>
<feature type="transmembrane region" description="Helical" evidence="1">
    <location>
        <begin position="81"/>
        <end position="104"/>
    </location>
</feature>
<evidence type="ECO:0000256" key="1">
    <source>
        <dbReference type="SAM" id="Phobius"/>
    </source>
</evidence>
<proteinExistence type="predicted"/>
<protein>
    <submittedName>
        <fullName evidence="2">Uncharacterized protein</fullName>
    </submittedName>
</protein>
<keyword evidence="1" id="KW-1133">Transmembrane helix</keyword>
<evidence type="ECO:0000313" key="3">
    <source>
        <dbReference type="Proteomes" id="UP000594262"/>
    </source>
</evidence>